<comment type="similarity">
    <text evidence="2 11">Belongs to the folylpolyglutamate synthase family.</text>
</comment>
<proteinExistence type="inferred from homology"/>
<dbReference type="Pfam" id="PF02875">
    <property type="entry name" value="Mur_ligase_C"/>
    <property type="match status" value="1"/>
</dbReference>
<dbReference type="InterPro" id="IPR036565">
    <property type="entry name" value="Mur-like_cat_sf"/>
</dbReference>
<name>A0ABC9PBJ3_STRSA</name>
<dbReference type="InterPro" id="IPR001645">
    <property type="entry name" value="Folylpolyglutamate_synth"/>
</dbReference>
<keyword evidence="7 11" id="KW-0067">ATP-binding</keyword>
<evidence type="ECO:0000256" key="3">
    <source>
        <dbReference type="ARBA" id="ARBA00013025"/>
    </source>
</evidence>
<dbReference type="PIRSF" id="PIRSF001563">
    <property type="entry name" value="Folylpolyglu_synth"/>
    <property type="match status" value="1"/>
</dbReference>
<evidence type="ECO:0000256" key="5">
    <source>
        <dbReference type="ARBA" id="ARBA00022723"/>
    </source>
</evidence>
<dbReference type="InterPro" id="IPR036615">
    <property type="entry name" value="Mur_ligase_C_dom_sf"/>
</dbReference>
<dbReference type="GeneID" id="48426505"/>
<keyword evidence="4 11" id="KW-0436">Ligase</keyword>
<evidence type="ECO:0000256" key="6">
    <source>
        <dbReference type="ARBA" id="ARBA00022741"/>
    </source>
</evidence>
<keyword evidence="6 11" id="KW-0547">Nucleotide-binding</keyword>
<evidence type="ECO:0000256" key="10">
    <source>
        <dbReference type="ARBA" id="ARBA00047493"/>
    </source>
</evidence>
<keyword evidence="5" id="KW-0479">Metal-binding</keyword>
<evidence type="ECO:0000313" key="16">
    <source>
        <dbReference type="Proteomes" id="UP000003857"/>
    </source>
</evidence>
<organism evidence="15 16">
    <name type="scientific">Streptococcus sanguinis SK405</name>
    <dbReference type="NCBI Taxonomy" id="888817"/>
    <lineage>
        <taxon>Bacteria</taxon>
        <taxon>Bacillati</taxon>
        <taxon>Bacillota</taxon>
        <taxon>Bacilli</taxon>
        <taxon>Lactobacillales</taxon>
        <taxon>Streptococcaceae</taxon>
        <taxon>Streptococcus</taxon>
    </lineage>
</organism>
<feature type="domain" description="Mur ligase C-terminal" evidence="13">
    <location>
        <begin position="302"/>
        <end position="420"/>
    </location>
</feature>
<dbReference type="Gene3D" id="3.40.1190.10">
    <property type="entry name" value="Mur-like, catalytic domain"/>
    <property type="match status" value="1"/>
</dbReference>
<dbReference type="PANTHER" id="PTHR11136">
    <property type="entry name" value="FOLYLPOLYGLUTAMATE SYNTHASE-RELATED"/>
    <property type="match status" value="1"/>
</dbReference>
<comment type="caution">
    <text evidence="15">The sequence shown here is derived from an EMBL/GenBank/DDBJ whole genome shotgun (WGS) entry which is preliminary data.</text>
</comment>
<feature type="compositionally biased region" description="Basic and acidic residues" evidence="12">
    <location>
        <begin position="452"/>
        <end position="465"/>
    </location>
</feature>
<dbReference type="Pfam" id="PF08245">
    <property type="entry name" value="Mur_ligase_M"/>
    <property type="match status" value="1"/>
</dbReference>
<evidence type="ECO:0000256" key="8">
    <source>
        <dbReference type="ARBA" id="ARBA00022842"/>
    </source>
</evidence>
<gene>
    <name evidence="15" type="primary">folC</name>
    <name evidence="15" type="ORF">HMPREF9390_2051</name>
</gene>
<dbReference type="GO" id="GO:0005524">
    <property type="term" value="F:ATP binding"/>
    <property type="evidence" value="ECO:0007669"/>
    <property type="project" value="UniProtKB-KW"/>
</dbReference>
<dbReference type="NCBIfam" id="TIGR01499">
    <property type="entry name" value="folC"/>
    <property type="match status" value="1"/>
</dbReference>
<dbReference type="InterPro" id="IPR004101">
    <property type="entry name" value="Mur_ligase_C"/>
</dbReference>
<accession>A0ABC9PBJ3</accession>
<sequence>MKKQELPDLSWLEAYRTASPNFGLERMERLLELRGNPHLRLPVIHIAGTNGKGSTIAHLRQLLEVRALRVGTFTSPYLVSYNEQIAINGNAISDQDLQRLLSLYQELLAQYATDSSLQGVTEFEIVTALAYDYFAEQQVDVAIIEVGMGGLLDSTNVCQPLLTAITTVGLDHVALLGDSLEAIAQQKAGIIKPGVPIVTGRLEPEALAVVKQKAAEKDAPLFSWSQDYQVEHQVSEKAEESFSFSNAYRAKDSYQTALMGLHQADNAGLALHLCDLYCQLQSLPLLTKAEVESALLAAVWPGRLERILDQPLILLDGAHNPHALRSLAATLNQHYPTYKKHILFACIQTKALNDMVELLQKIPKAAISLTAFADPRSFSKESMQALAEQQSLSYKEWPDYLADYLAVEHESDELLLITGSLYFLAQVRKSILENRKLDFAERPSQSSQLSKNKNEHRSVYGHEEN</sequence>
<dbReference type="FunFam" id="3.40.1190.10:FF:000011">
    <property type="entry name" value="Folylpolyglutamate synthase/dihydrofolate synthase"/>
    <property type="match status" value="1"/>
</dbReference>
<dbReference type="GO" id="GO:0004326">
    <property type="term" value="F:tetrahydrofolylpolyglutamate synthase activity"/>
    <property type="evidence" value="ECO:0007669"/>
    <property type="project" value="UniProtKB-EC"/>
</dbReference>
<dbReference type="SUPFAM" id="SSF53244">
    <property type="entry name" value="MurD-like peptide ligases, peptide-binding domain"/>
    <property type="match status" value="1"/>
</dbReference>
<protein>
    <recommendedName>
        <fullName evidence="3">tetrahydrofolate synthase</fullName>
        <ecNumber evidence="3">6.3.2.17</ecNumber>
    </recommendedName>
    <alternativeName>
        <fullName evidence="9">Tetrahydrofolylpolyglutamate synthase</fullName>
    </alternativeName>
</protein>
<feature type="domain" description="Mur ligase central" evidence="14">
    <location>
        <begin position="46"/>
        <end position="272"/>
    </location>
</feature>
<dbReference type="EMBL" id="AEWZ01000004">
    <property type="protein sequence ID" value="EGC24220.1"/>
    <property type="molecule type" value="Genomic_DNA"/>
</dbReference>
<evidence type="ECO:0000259" key="14">
    <source>
        <dbReference type="Pfam" id="PF08245"/>
    </source>
</evidence>
<dbReference type="PANTHER" id="PTHR11136:SF0">
    <property type="entry name" value="DIHYDROFOLATE SYNTHETASE-RELATED"/>
    <property type="match status" value="1"/>
</dbReference>
<evidence type="ECO:0000256" key="9">
    <source>
        <dbReference type="ARBA" id="ARBA00030592"/>
    </source>
</evidence>
<dbReference type="EC" id="6.3.2.17" evidence="3"/>
<evidence type="ECO:0000256" key="4">
    <source>
        <dbReference type="ARBA" id="ARBA00022598"/>
    </source>
</evidence>
<comment type="cofactor">
    <cofactor evidence="1">
        <name>Mg(2+)</name>
        <dbReference type="ChEBI" id="CHEBI:18420"/>
    </cofactor>
</comment>
<evidence type="ECO:0000256" key="7">
    <source>
        <dbReference type="ARBA" id="ARBA00022840"/>
    </source>
</evidence>
<evidence type="ECO:0000313" key="15">
    <source>
        <dbReference type="EMBL" id="EGC24220.1"/>
    </source>
</evidence>
<evidence type="ECO:0000256" key="11">
    <source>
        <dbReference type="PIRNR" id="PIRNR001563"/>
    </source>
</evidence>
<evidence type="ECO:0000256" key="1">
    <source>
        <dbReference type="ARBA" id="ARBA00001946"/>
    </source>
</evidence>
<dbReference type="SUPFAM" id="SSF53623">
    <property type="entry name" value="MurD-like peptide ligases, catalytic domain"/>
    <property type="match status" value="1"/>
</dbReference>
<dbReference type="AlphaFoldDB" id="A0ABC9PBJ3"/>
<feature type="region of interest" description="Disordered" evidence="12">
    <location>
        <begin position="442"/>
        <end position="465"/>
    </location>
</feature>
<evidence type="ECO:0000256" key="12">
    <source>
        <dbReference type="SAM" id="MobiDB-lite"/>
    </source>
</evidence>
<evidence type="ECO:0000256" key="2">
    <source>
        <dbReference type="ARBA" id="ARBA00008276"/>
    </source>
</evidence>
<dbReference type="GO" id="GO:0046872">
    <property type="term" value="F:metal ion binding"/>
    <property type="evidence" value="ECO:0007669"/>
    <property type="project" value="UniProtKB-KW"/>
</dbReference>
<keyword evidence="8" id="KW-0460">Magnesium</keyword>
<dbReference type="Proteomes" id="UP000003857">
    <property type="component" value="Unassembled WGS sequence"/>
</dbReference>
<dbReference type="RefSeq" id="WP_002901698.1">
    <property type="nucleotide sequence ID" value="NZ_GL872314.1"/>
</dbReference>
<dbReference type="InterPro" id="IPR013221">
    <property type="entry name" value="Mur_ligase_cen"/>
</dbReference>
<reference evidence="15 16" key="1">
    <citation type="submission" date="2011-01" db="EMBL/GenBank/DDBJ databases">
        <authorList>
            <person name="Muzny D."/>
            <person name="Qin X."/>
            <person name="Buhay C."/>
            <person name="Dugan-Rocha S."/>
            <person name="Ding Y."/>
            <person name="Chen G."/>
            <person name="Hawes A."/>
            <person name="Holder M."/>
            <person name="Jhangiani S."/>
            <person name="Johnson A."/>
            <person name="Khan Z."/>
            <person name="Li Z."/>
            <person name="Liu W."/>
            <person name="Liu X."/>
            <person name="Perez L."/>
            <person name="Shen H."/>
            <person name="Wang Q."/>
            <person name="Watt J."/>
            <person name="Xi L."/>
            <person name="Xin Y."/>
            <person name="Zhou J."/>
            <person name="Deng J."/>
            <person name="Jiang H."/>
            <person name="Liu Y."/>
            <person name="Qu J."/>
            <person name="Song X.-Z."/>
            <person name="Zhang L."/>
            <person name="Villasana D."/>
            <person name="Johnson A."/>
            <person name="Liu J."/>
            <person name="Liyanage D."/>
            <person name="Lorensuhewa L."/>
            <person name="Robinson T."/>
            <person name="Song A."/>
            <person name="Song B.-B."/>
            <person name="Dinh H."/>
            <person name="Thornton R."/>
            <person name="Coyle M."/>
            <person name="Francisco L."/>
            <person name="Jackson L."/>
            <person name="Javaid M."/>
            <person name="Korchina V."/>
            <person name="Kovar C."/>
            <person name="Mata R."/>
            <person name="Mathew T."/>
            <person name="Ngo R."/>
            <person name="Nguyen L."/>
            <person name="Nguyen N."/>
            <person name="Okwuonu G."/>
            <person name="Ongeri F."/>
            <person name="Pham C."/>
            <person name="Simmons D."/>
            <person name="Wilczek-Boney K."/>
            <person name="Hale W."/>
            <person name="Jakkamsetti A."/>
            <person name="Pham P."/>
            <person name="Ruth R."/>
            <person name="San Lucas F."/>
            <person name="Warren J."/>
            <person name="Zhang J."/>
            <person name="Zhao Z."/>
            <person name="Zhou C."/>
            <person name="Zhu D."/>
            <person name="Lee S."/>
            <person name="Bess C."/>
            <person name="Blankenburg K."/>
            <person name="Forbes L."/>
            <person name="Fu Q."/>
            <person name="Gubbala S."/>
            <person name="Hirani K."/>
            <person name="Jayaseelan J.C."/>
            <person name="Lara F."/>
            <person name="Munidasa M."/>
            <person name="Palculict T."/>
            <person name="Patil S."/>
            <person name="Pu L.-L."/>
            <person name="Saada N."/>
            <person name="Tang L."/>
            <person name="Weissenberger G."/>
            <person name="Zhu Y."/>
            <person name="Hemphill L."/>
            <person name="Shang Y."/>
            <person name="Youmans B."/>
            <person name="Ayvaz T."/>
            <person name="Ross M."/>
            <person name="Santibanez J."/>
            <person name="Aqrawi P."/>
            <person name="Gross S."/>
            <person name="Joshi V."/>
            <person name="Fowler G."/>
            <person name="Nazareth L."/>
            <person name="Reid J."/>
            <person name="Worley K."/>
            <person name="Petrosino J."/>
            <person name="Highlander S."/>
            <person name="Gibbs R."/>
        </authorList>
    </citation>
    <scope>NUCLEOTIDE SEQUENCE [LARGE SCALE GENOMIC DNA]</scope>
    <source>
        <strain evidence="15 16">SK405</strain>
    </source>
</reference>
<dbReference type="Gene3D" id="3.90.190.20">
    <property type="entry name" value="Mur ligase, C-terminal domain"/>
    <property type="match status" value="1"/>
</dbReference>
<evidence type="ECO:0000259" key="13">
    <source>
        <dbReference type="Pfam" id="PF02875"/>
    </source>
</evidence>
<comment type="catalytic activity">
    <reaction evidence="10">
        <text>(6S)-5,6,7,8-tetrahydrofolyl-(gamma-L-Glu)(n) + L-glutamate + ATP = (6S)-5,6,7,8-tetrahydrofolyl-(gamma-L-Glu)(n+1) + ADP + phosphate + H(+)</text>
        <dbReference type="Rhea" id="RHEA:10580"/>
        <dbReference type="Rhea" id="RHEA-COMP:14738"/>
        <dbReference type="Rhea" id="RHEA-COMP:14740"/>
        <dbReference type="ChEBI" id="CHEBI:15378"/>
        <dbReference type="ChEBI" id="CHEBI:29985"/>
        <dbReference type="ChEBI" id="CHEBI:30616"/>
        <dbReference type="ChEBI" id="CHEBI:43474"/>
        <dbReference type="ChEBI" id="CHEBI:141005"/>
        <dbReference type="ChEBI" id="CHEBI:456216"/>
        <dbReference type="EC" id="6.3.2.17"/>
    </reaction>
</comment>